<reference evidence="3 4" key="1">
    <citation type="submission" date="2018-05" db="EMBL/GenBank/DDBJ databases">
        <title>Genome sequencing and assembly of the regulated plant pathogen Lachnellula willkommii and related sister species for the development of diagnostic species identification markers.</title>
        <authorList>
            <person name="Giroux E."/>
            <person name="Bilodeau G."/>
        </authorList>
    </citation>
    <scope>NUCLEOTIDE SEQUENCE [LARGE SCALE GENOMIC DNA]</scope>
    <source>
        <strain evidence="3 4">CBS 268.59</strain>
    </source>
</reference>
<dbReference type="OrthoDB" id="4502894at2759"/>
<gene>
    <name evidence="3" type="ORF">LSUE1_G003205</name>
</gene>
<sequence length="166" mass="18128">MAWVAIVIRILSYLLLPIRLLFNALRIALAPVLHLGNYILTGCMLPLKLLAKFETLYIYLGIAAVIGIITGSILHISSTILVSIFNLAAVPEETGRTAASVRAAREQKKLEGAWESSVSKGESAGSKKDASTRNTEWLGSELGKRREDQGLLGQTILEEDDSEDMF</sequence>
<feature type="transmembrane region" description="Helical" evidence="2">
    <location>
        <begin position="56"/>
        <end position="76"/>
    </location>
</feature>
<keyword evidence="4" id="KW-1185">Reference proteome</keyword>
<evidence type="ECO:0000256" key="2">
    <source>
        <dbReference type="SAM" id="Phobius"/>
    </source>
</evidence>
<evidence type="ECO:0000313" key="3">
    <source>
        <dbReference type="EMBL" id="TVY81471.1"/>
    </source>
</evidence>
<feature type="transmembrane region" description="Helical" evidence="2">
    <location>
        <begin position="6"/>
        <end position="25"/>
    </location>
</feature>
<evidence type="ECO:0000313" key="4">
    <source>
        <dbReference type="Proteomes" id="UP000469558"/>
    </source>
</evidence>
<protein>
    <submittedName>
        <fullName evidence="3">Uncharacterized protein</fullName>
    </submittedName>
</protein>
<name>A0A8T9C758_9HELO</name>
<accession>A0A8T9C758</accession>
<dbReference type="AlphaFoldDB" id="A0A8T9C758"/>
<feature type="region of interest" description="Disordered" evidence="1">
    <location>
        <begin position="109"/>
        <end position="166"/>
    </location>
</feature>
<keyword evidence="2" id="KW-0812">Transmembrane</keyword>
<dbReference type="Proteomes" id="UP000469558">
    <property type="component" value="Unassembled WGS sequence"/>
</dbReference>
<feature type="transmembrane region" description="Helical" evidence="2">
    <location>
        <begin position="32"/>
        <end position="50"/>
    </location>
</feature>
<dbReference type="EMBL" id="QGMK01000474">
    <property type="protein sequence ID" value="TVY81471.1"/>
    <property type="molecule type" value="Genomic_DNA"/>
</dbReference>
<organism evidence="3 4">
    <name type="scientific">Lachnellula suecica</name>
    <dbReference type="NCBI Taxonomy" id="602035"/>
    <lineage>
        <taxon>Eukaryota</taxon>
        <taxon>Fungi</taxon>
        <taxon>Dikarya</taxon>
        <taxon>Ascomycota</taxon>
        <taxon>Pezizomycotina</taxon>
        <taxon>Leotiomycetes</taxon>
        <taxon>Helotiales</taxon>
        <taxon>Lachnaceae</taxon>
        <taxon>Lachnellula</taxon>
    </lineage>
</organism>
<comment type="caution">
    <text evidence="3">The sequence shown here is derived from an EMBL/GenBank/DDBJ whole genome shotgun (WGS) entry which is preliminary data.</text>
</comment>
<keyword evidence="2" id="KW-0472">Membrane</keyword>
<keyword evidence="2" id="KW-1133">Transmembrane helix</keyword>
<evidence type="ECO:0000256" key="1">
    <source>
        <dbReference type="SAM" id="MobiDB-lite"/>
    </source>
</evidence>
<feature type="compositionally biased region" description="Acidic residues" evidence="1">
    <location>
        <begin position="157"/>
        <end position="166"/>
    </location>
</feature>
<proteinExistence type="predicted"/>